<protein>
    <submittedName>
        <fullName evidence="2">Winged helix-turn-helix transcriptional regulator</fullName>
    </submittedName>
</protein>
<keyword evidence="3" id="KW-1185">Reference proteome</keyword>
<dbReference type="InterPro" id="IPR039422">
    <property type="entry name" value="MarR/SlyA-like"/>
</dbReference>
<dbReference type="InterPro" id="IPR000835">
    <property type="entry name" value="HTH_MarR-typ"/>
</dbReference>
<evidence type="ECO:0000313" key="2">
    <source>
        <dbReference type="EMBL" id="MBD9698010.1"/>
    </source>
</evidence>
<organism evidence="2 3">
    <name type="scientific">Flavimobilis rhizosphaerae</name>
    <dbReference type="NCBI Taxonomy" id="2775421"/>
    <lineage>
        <taxon>Bacteria</taxon>
        <taxon>Bacillati</taxon>
        <taxon>Actinomycetota</taxon>
        <taxon>Actinomycetes</taxon>
        <taxon>Micrococcales</taxon>
        <taxon>Jonesiaceae</taxon>
        <taxon>Flavimobilis</taxon>
    </lineage>
</organism>
<dbReference type="InterPro" id="IPR036390">
    <property type="entry name" value="WH_DNA-bd_sf"/>
</dbReference>
<name>A0ABR9DLJ5_9MICO</name>
<reference evidence="2 3" key="1">
    <citation type="submission" date="2020-09" db="EMBL/GenBank/DDBJ databases">
        <title>Flavimobilis rhizosphaerae sp. nov., isolated from rhizosphere soil of Spartina alterniflora.</title>
        <authorList>
            <person name="Hanqin C."/>
        </authorList>
    </citation>
    <scope>NUCLEOTIDE SEQUENCE [LARGE SCALE GENOMIC DNA]</scope>
    <source>
        <strain evidence="2 3">GY 10621</strain>
    </source>
</reference>
<dbReference type="Pfam" id="PF01047">
    <property type="entry name" value="MarR"/>
    <property type="match status" value="1"/>
</dbReference>
<dbReference type="PROSITE" id="PS50995">
    <property type="entry name" value="HTH_MARR_2"/>
    <property type="match status" value="1"/>
</dbReference>
<dbReference type="PANTHER" id="PTHR33164">
    <property type="entry name" value="TRANSCRIPTIONAL REGULATOR, MARR FAMILY"/>
    <property type="match status" value="1"/>
</dbReference>
<dbReference type="EMBL" id="JACZDF010000001">
    <property type="protein sequence ID" value="MBD9698010.1"/>
    <property type="molecule type" value="Genomic_DNA"/>
</dbReference>
<dbReference type="SUPFAM" id="SSF46785">
    <property type="entry name" value="Winged helix' DNA-binding domain"/>
    <property type="match status" value="1"/>
</dbReference>
<dbReference type="Proteomes" id="UP000642107">
    <property type="component" value="Unassembled WGS sequence"/>
</dbReference>
<dbReference type="PANTHER" id="PTHR33164:SF57">
    <property type="entry name" value="MARR-FAMILY TRANSCRIPTIONAL REGULATOR"/>
    <property type="match status" value="1"/>
</dbReference>
<dbReference type="SMART" id="SM00347">
    <property type="entry name" value="HTH_MARR"/>
    <property type="match status" value="1"/>
</dbReference>
<gene>
    <name evidence="2" type="ORF">IGS67_00660</name>
</gene>
<accession>A0ABR9DLJ5</accession>
<dbReference type="InterPro" id="IPR036388">
    <property type="entry name" value="WH-like_DNA-bd_sf"/>
</dbReference>
<evidence type="ECO:0000259" key="1">
    <source>
        <dbReference type="PROSITE" id="PS50995"/>
    </source>
</evidence>
<dbReference type="Gene3D" id="1.10.10.10">
    <property type="entry name" value="Winged helix-like DNA-binding domain superfamily/Winged helix DNA-binding domain"/>
    <property type="match status" value="1"/>
</dbReference>
<comment type="caution">
    <text evidence="2">The sequence shown here is derived from an EMBL/GenBank/DDBJ whole genome shotgun (WGS) entry which is preliminary data.</text>
</comment>
<sequence length="172" mass="18354">MTTPAAARPPSLLDEPDAPTDDVRAVLLAIEAFGRAQRSIGTAFVHELNLPRASLGVLFKLQTHGALQISELAQILHVDVSVASRQVATLVDAGLAVRDVDPDDRRARTIALTAAGRERADTARRSVSRLLASALGDWEPDRLATLATSLNDLSDAVTTYFSGTQHHSKDPA</sequence>
<feature type="domain" description="HTH marR-type" evidence="1">
    <location>
        <begin position="19"/>
        <end position="155"/>
    </location>
</feature>
<evidence type="ECO:0000313" key="3">
    <source>
        <dbReference type="Proteomes" id="UP000642107"/>
    </source>
</evidence>
<proteinExistence type="predicted"/>
<dbReference type="RefSeq" id="WP_192276768.1">
    <property type="nucleotide sequence ID" value="NZ_JACZDF010000001.1"/>
</dbReference>